<dbReference type="Proteomes" id="UP001470230">
    <property type="component" value="Unassembled WGS sequence"/>
</dbReference>
<dbReference type="PANTHER" id="PTHR13146:SF0">
    <property type="entry name" value="SOLUTE CARRIER FAMILY 35 MEMBER F6"/>
    <property type="match status" value="1"/>
</dbReference>
<evidence type="ECO:0000313" key="5">
    <source>
        <dbReference type="Proteomes" id="UP001470230"/>
    </source>
</evidence>
<feature type="transmembrane region" description="Helical" evidence="2">
    <location>
        <begin position="187"/>
        <end position="207"/>
    </location>
</feature>
<keyword evidence="2" id="KW-1133">Transmembrane helix</keyword>
<dbReference type="Pfam" id="PF00892">
    <property type="entry name" value="EamA"/>
    <property type="match status" value="1"/>
</dbReference>
<feature type="transmembrane region" description="Helical" evidence="2">
    <location>
        <begin position="344"/>
        <end position="363"/>
    </location>
</feature>
<dbReference type="PANTHER" id="PTHR13146">
    <property type="match status" value="1"/>
</dbReference>
<sequence length="443" mass="48950">MGILANVLLSVSFLGTGSLNTITNKILYQSKGVNMKGDYQYYDRPWLNTFIMFFGEFICLIIYGIISFFFHVVPPKISDQSTESDVNMSPEEKERLEQERIEREKYTFISREEVMRNPTGGLGFKYPLYILLFGACDLGATTLMGIGLTLCNASIIQIVRGFVIVFTLLMSWLFLKRKPVCHQLLGVLFAVLGLIIVGISAICNTYFGNETGSTGSKKTSPANTALGIGLTLCGQIFHATQYTLEEKLLKQDSGEVVPIPPLFLVGTEGLGGCILSSCVALPIVNAIPGSDFGSVENMKNSFYMLFHNKFILGIQVLAFCSIAFFNWCGFVYSKALSAASRTVVDCLRTIIVWIVMIICYYQTNKKYGEPISKWSILQVFGFCFMVLGTLTHNDVAGIGSKMSKPCTAKKETSSKADLDQDSKSQDQSVTDKSSEAVISHFEI</sequence>
<evidence type="ECO:0000313" key="4">
    <source>
        <dbReference type="EMBL" id="KAK8875735.1"/>
    </source>
</evidence>
<evidence type="ECO:0000256" key="1">
    <source>
        <dbReference type="SAM" id="MobiDB-lite"/>
    </source>
</evidence>
<feature type="transmembrane region" description="Helical" evidence="2">
    <location>
        <begin position="375"/>
        <end position="395"/>
    </location>
</feature>
<keyword evidence="5" id="KW-1185">Reference proteome</keyword>
<protein>
    <recommendedName>
        <fullName evidence="3">EamA domain-containing protein</fullName>
    </recommendedName>
</protein>
<feature type="transmembrane region" description="Helical" evidence="2">
    <location>
        <begin position="45"/>
        <end position="70"/>
    </location>
</feature>
<comment type="caution">
    <text evidence="4">The sequence shown here is derived from an EMBL/GenBank/DDBJ whole genome shotgun (WGS) entry which is preliminary data.</text>
</comment>
<gene>
    <name evidence="4" type="ORF">M9Y10_005910</name>
</gene>
<dbReference type="SUPFAM" id="SSF103481">
    <property type="entry name" value="Multidrug resistance efflux transporter EmrE"/>
    <property type="match status" value="1"/>
</dbReference>
<reference evidence="4 5" key="1">
    <citation type="submission" date="2024-04" db="EMBL/GenBank/DDBJ databases">
        <title>Tritrichomonas musculus Genome.</title>
        <authorList>
            <person name="Alves-Ferreira E."/>
            <person name="Grigg M."/>
            <person name="Lorenzi H."/>
            <person name="Galac M."/>
        </authorList>
    </citation>
    <scope>NUCLEOTIDE SEQUENCE [LARGE SCALE GENOMIC DNA]</scope>
    <source>
        <strain evidence="4 5">EAF2021</strain>
    </source>
</reference>
<dbReference type="InterPro" id="IPR000620">
    <property type="entry name" value="EamA_dom"/>
</dbReference>
<keyword evidence="2" id="KW-0812">Transmembrane</keyword>
<feature type="transmembrane region" description="Helical" evidence="2">
    <location>
        <begin position="126"/>
        <end position="148"/>
    </location>
</feature>
<evidence type="ECO:0000259" key="3">
    <source>
        <dbReference type="Pfam" id="PF00892"/>
    </source>
</evidence>
<proteinExistence type="predicted"/>
<organism evidence="4 5">
    <name type="scientific">Tritrichomonas musculus</name>
    <dbReference type="NCBI Taxonomy" id="1915356"/>
    <lineage>
        <taxon>Eukaryota</taxon>
        <taxon>Metamonada</taxon>
        <taxon>Parabasalia</taxon>
        <taxon>Tritrichomonadida</taxon>
        <taxon>Tritrichomonadidae</taxon>
        <taxon>Tritrichomonas</taxon>
    </lineage>
</organism>
<accession>A0ABR2JCU4</accession>
<feature type="region of interest" description="Disordered" evidence="1">
    <location>
        <begin position="411"/>
        <end position="443"/>
    </location>
</feature>
<evidence type="ECO:0000256" key="2">
    <source>
        <dbReference type="SAM" id="Phobius"/>
    </source>
</evidence>
<dbReference type="EMBL" id="JAPFFF010000012">
    <property type="protein sequence ID" value="KAK8875735.1"/>
    <property type="molecule type" value="Genomic_DNA"/>
</dbReference>
<keyword evidence="2" id="KW-0472">Membrane</keyword>
<feature type="transmembrane region" description="Helical" evidence="2">
    <location>
        <begin position="154"/>
        <end position="175"/>
    </location>
</feature>
<feature type="compositionally biased region" description="Basic and acidic residues" evidence="1">
    <location>
        <begin position="411"/>
        <end position="424"/>
    </location>
</feature>
<dbReference type="InterPro" id="IPR037185">
    <property type="entry name" value="EmrE-like"/>
</dbReference>
<name>A0ABR2JCU4_9EUKA</name>
<feature type="transmembrane region" description="Helical" evidence="2">
    <location>
        <begin position="310"/>
        <end position="332"/>
    </location>
</feature>
<feature type="domain" description="EamA" evidence="3">
    <location>
        <begin position="124"/>
        <end position="197"/>
    </location>
</feature>